<evidence type="ECO:0000259" key="1">
    <source>
        <dbReference type="Pfam" id="PF13482"/>
    </source>
</evidence>
<dbReference type="NCBIfam" id="TIGR03491">
    <property type="entry name" value="TM0106 family RecB-like putative nuclease"/>
    <property type="match status" value="1"/>
</dbReference>
<accession>A0AAW5I040</accession>
<sequence length="481" mass="53563">MRPSDLVGCRFRFRRKCQFPDYPSREEAEAHLPQRIAVQEAVLARLPTKPALGDGRRRLFTRADAADATTEGVFDLMRRGTHLITRATLHGDIAGVAVEVDVDILVRTADGYVPVIISNHRVARTHPTSTLQAVPVGRLGLGAPLRVAGKYRHHTVDGYRLAMAHLLLGERSAGRGGVIGQDRSLAYGVDVEKYVAPLLLALAESTPEHPTRYKQCATCRFWPLCLPELEARDDISLVLPGGKGDRFRAQGITTVQHLIDAQLGEPSRIAEAWRAGIPLLRRPGPIDIRRADVEIDIDMESYMDQGAYLWGTFDGERYRPFVTWEEVGGDAEEANFGAFWRWLLDQRAQAHAEGKTFAAYCYAAAGENHWLRMSAQRFASIDAKEVQEFIASDEWVDVFASVRRHLVGTDGLGLKVLGPIVGFHWEDDDMDGEASIDRRFAAIRGDEDAKQTLLQYNEDDCRATRAVREFLDADAPGIPLL</sequence>
<comment type="caution">
    <text evidence="2">The sequence shown here is derived from an EMBL/GenBank/DDBJ whole genome shotgun (WGS) entry which is preliminary data.</text>
</comment>
<dbReference type="Pfam" id="PF13482">
    <property type="entry name" value="RNase_H_2"/>
    <property type="match status" value="1"/>
</dbReference>
<dbReference type="InterPro" id="IPR038720">
    <property type="entry name" value="YprB_RNase_H-like_dom"/>
</dbReference>
<keyword evidence="3" id="KW-1185">Reference proteome</keyword>
<protein>
    <submittedName>
        <fullName evidence="2">TM0106 family RecB-like putative nuclease</fullName>
    </submittedName>
</protein>
<dbReference type="Proteomes" id="UP001205920">
    <property type="component" value="Unassembled WGS sequence"/>
</dbReference>
<feature type="domain" description="YprB ribonuclease H-like" evidence="1">
    <location>
        <begin position="377"/>
        <end position="469"/>
    </location>
</feature>
<reference evidence="2 3" key="1">
    <citation type="submission" date="2021-01" db="EMBL/GenBank/DDBJ databases">
        <title>Identification and Characterization of Corynebacterium sp.</title>
        <authorList>
            <person name="Luo Q."/>
            <person name="Qu P."/>
            <person name="Chen Q."/>
        </authorList>
    </citation>
    <scope>NUCLEOTIDE SEQUENCE [LARGE SCALE GENOMIC DNA]</scope>
    <source>
        <strain evidence="2 3">MC-18</strain>
    </source>
</reference>
<proteinExistence type="predicted"/>
<name>A0AAW5I040_9CORY</name>
<evidence type="ECO:0000313" key="2">
    <source>
        <dbReference type="EMBL" id="MCO6395366.1"/>
    </source>
</evidence>
<dbReference type="InterPro" id="IPR019993">
    <property type="entry name" value="RecB_nuclease_TM0106_put"/>
</dbReference>
<evidence type="ECO:0000313" key="3">
    <source>
        <dbReference type="Proteomes" id="UP001205920"/>
    </source>
</evidence>
<dbReference type="AlphaFoldDB" id="A0AAW5I040"/>
<dbReference type="EMBL" id="JAEUWV010000024">
    <property type="protein sequence ID" value="MCO6395366.1"/>
    <property type="molecule type" value="Genomic_DNA"/>
</dbReference>
<organism evidence="2 3">
    <name type="scientific">Corynebacterium lipophilum</name>
    <dbReference type="NCBI Taxonomy" id="2804918"/>
    <lineage>
        <taxon>Bacteria</taxon>
        <taxon>Bacillati</taxon>
        <taxon>Actinomycetota</taxon>
        <taxon>Actinomycetes</taxon>
        <taxon>Mycobacteriales</taxon>
        <taxon>Corynebacteriaceae</taxon>
        <taxon>Corynebacterium</taxon>
    </lineage>
</organism>
<gene>
    <name evidence="2" type="ORF">JMN37_10370</name>
</gene>